<feature type="domain" description="Glycosyltransferase 2-like" evidence="6">
    <location>
        <begin position="38"/>
        <end position="191"/>
    </location>
</feature>
<dbReference type="SUPFAM" id="SSF53448">
    <property type="entry name" value="Nucleotide-diphospho-sugar transferases"/>
    <property type="match status" value="1"/>
</dbReference>
<gene>
    <name evidence="7" type="ORF">FEG63_16060</name>
</gene>
<keyword evidence="5" id="KW-0961">Cell wall biogenesis/degradation</keyword>
<dbReference type="Gene3D" id="3.90.550.10">
    <property type="entry name" value="Spore Coat Polysaccharide Biosynthesis Protein SpsA, Chain A"/>
    <property type="match status" value="1"/>
</dbReference>
<protein>
    <submittedName>
        <fullName evidence="7">Glycosyltransferase</fullName>
    </submittedName>
</protein>
<dbReference type="Pfam" id="PF00535">
    <property type="entry name" value="Glycos_transf_2"/>
    <property type="match status" value="1"/>
</dbReference>
<dbReference type="InterPro" id="IPR001173">
    <property type="entry name" value="Glyco_trans_2-like"/>
</dbReference>
<evidence type="ECO:0000313" key="8">
    <source>
        <dbReference type="Proteomes" id="UP000708347"/>
    </source>
</evidence>
<comment type="caution">
    <text evidence="7">The sequence shown here is derived from an EMBL/GenBank/DDBJ whole genome shotgun (WGS) entry which is preliminary data.</text>
</comment>
<keyword evidence="8" id="KW-1185">Reference proteome</keyword>
<evidence type="ECO:0000256" key="3">
    <source>
        <dbReference type="ARBA" id="ARBA00022676"/>
    </source>
</evidence>
<evidence type="ECO:0000313" key="7">
    <source>
        <dbReference type="EMBL" id="NTY61060.1"/>
    </source>
</evidence>
<evidence type="ECO:0000256" key="1">
    <source>
        <dbReference type="ARBA" id="ARBA00004776"/>
    </source>
</evidence>
<proteinExistence type="inferred from homology"/>
<evidence type="ECO:0000259" key="6">
    <source>
        <dbReference type="Pfam" id="PF00535"/>
    </source>
</evidence>
<dbReference type="CDD" id="cd00761">
    <property type="entry name" value="Glyco_tranf_GTA_type"/>
    <property type="match status" value="1"/>
</dbReference>
<name>A0ABX2JUI1_9MYCO</name>
<dbReference type="EMBL" id="VBSB01000010">
    <property type="protein sequence ID" value="NTY61060.1"/>
    <property type="molecule type" value="Genomic_DNA"/>
</dbReference>
<evidence type="ECO:0000256" key="4">
    <source>
        <dbReference type="ARBA" id="ARBA00022679"/>
    </source>
</evidence>
<dbReference type="Proteomes" id="UP000708347">
    <property type="component" value="Unassembled WGS sequence"/>
</dbReference>
<dbReference type="PANTHER" id="PTHR43179">
    <property type="entry name" value="RHAMNOSYLTRANSFERASE WBBL"/>
    <property type="match status" value="1"/>
</dbReference>
<sequence length="332" mass="36764">MMNSRPLCRIGPPLAMPEPRHPNGGTRVSCGVAERYLIAVATYLRPAGLQRLLDSLEAAAVSTNLDIVVVDNDAAGSARSIAVNHPLAPVYVIEPEPGISAARNRALQHFDDRYNGIIFIDDDEWVHPAWLTALTTYAVQTQADVVVGPVNSVFLQPAPEWVHRGGFFKGRSHKSGDRLHTAPTNNTLLLRNSWVRAGSPKFDPLFSTTGGEDTEFFWGLRMAGATILYCADAMVYEEVPVDRQSLRWMRRRAIRAGVTDTLVRLKHNDSLLTGLAKGLRSAAYGLIFLGFGLATRRGVQERPYISLFYAYGQFAALFNYQIEEYSRSSDSH</sequence>
<accession>A0ABX2JUI1</accession>
<dbReference type="PANTHER" id="PTHR43179:SF12">
    <property type="entry name" value="GALACTOFURANOSYLTRANSFERASE GLFT2"/>
    <property type="match status" value="1"/>
</dbReference>
<keyword evidence="3" id="KW-0328">Glycosyltransferase</keyword>
<comment type="pathway">
    <text evidence="1">Cell wall biogenesis; cell wall polysaccharide biosynthesis.</text>
</comment>
<dbReference type="InterPro" id="IPR029044">
    <property type="entry name" value="Nucleotide-diphossugar_trans"/>
</dbReference>
<comment type="similarity">
    <text evidence="2">Belongs to the glycosyltransferase 2 family.</text>
</comment>
<keyword evidence="4" id="KW-0808">Transferase</keyword>
<reference evidence="7 8" key="1">
    <citation type="submission" date="2019-05" db="EMBL/GenBank/DDBJ databases">
        <title>Mycolicibacterium sphagni ENV482 genome assembly.</title>
        <authorList>
            <person name="Chen W."/>
            <person name="Faulkner N.W."/>
            <person name="Hyman M.R."/>
        </authorList>
    </citation>
    <scope>NUCLEOTIDE SEQUENCE [LARGE SCALE GENOMIC DNA]</scope>
    <source>
        <strain evidence="7 8">ENV482</strain>
    </source>
</reference>
<evidence type="ECO:0000256" key="5">
    <source>
        <dbReference type="ARBA" id="ARBA00023316"/>
    </source>
</evidence>
<organism evidence="7 8">
    <name type="scientific">Mycolicibacterium sphagni</name>
    <dbReference type="NCBI Taxonomy" id="1786"/>
    <lineage>
        <taxon>Bacteria</taxon>
        <taxon>Bacillati</taxon>
        <taxon>Actinomycetota</taxon>
        <taxon>Actinomycetes</taxon>
        <taxon>Mycobacteriales</taxon>
        <taxon>Mycobacteriaceae</taxon>
        <taxon>Mycolicibacterium</taxon>
    </lineage>
</organism>
<evidence type="ECO:0000256" key="2">
    <source>
        <dbReference type="ARBA" id="ARBA00006739"/>
    </source>
</evidence>